<dbReference type="AlphaFoldDB" id="A0A8H7ETZ9"/>
<name>A0A8H7ETZ9_9FUNG</name>
<feature type="region of interest" description="Disordered" evidence="2">
    <location>
        <begin position="547"/>
        <end position="566"/>
    </location>
</feature>
<sequence length="566" mass="64788">MANLEARNWCAAPAVIQAAFDDADSAPETLDELRSKMKKALSTITRKFPDNSISTYASKCASYWESKEFRRMLSKLFDDAHQEHELEKLSRKRRRAEKKAEEEGNLNGVLLSELGTRNYRTKIQQKIRNGEDYESDVCRMNHLAAGFTVMVNIYKSQAEIATDQEEYKGIEEELEEELEEGFEEVKDTYETWSNVRNTLFRWMHKACRGEEFRDLHFMVLNEAESSSDILNRLSYSLLSRFDIKDIPALCTLKLSLSQIVNTMNPAVAKLQKPCFTPSAWADFVASPCTINEDLAEFEPLLAFILEPLSNPLNPDIHGALKRILKKKAELIDNTEDSPQQQYLDIYEYLLRNVNDWSDMSRAAEGEFFAAIYPIFKILLRDTENLKLLIGETASKCSKIVRTANEEVFGDLKKPTANGRKIDLLVTNEDGAEISSNEWKKHNVPTALLFKQQTKSIRVNKCMLHSMLKLPIDDEAKSNLHILAMEWRATYQQKLVIPKHPWLVKDFKQTLTGLLAWKANHLEISTRIKLATLQAEAEMSFSNIASESISTPPEEAHSPNTFFSPKR</sequence>
<feature type="coiled-coil region" evidence="1">
    <location>
        <begin position="160"/>
        <end position="191"/>
    </location>
</feature>
<dbReference type="OrthoDB" id="2246723at2759"/>
<keyword evidence="1" id="KW-0175">Coiled coil</keyword>
<proteinExistence type="predicted"/>
<comment type="caution">
    <text evidence="3">The sequence shown here is derived from an EMBL/GenBank/DDBJ whole genome shotgun (WGS) entry which is preliminary data.</text>
</comment>
<gene>
    <name evidence="3" type="ORF">EC973_001368</name>
</gene>
<evidence type="ECO:0000256" key="2">
    <source>
        <dbReference type="SAM" id="MobiDB-lite"/>
    </source>
</evidence>
<reference evidence="3" key="1">
    <citation type="submission" date="2020-01" db="EMBL/GenBank/DDBJ databases">
        <title>Genome Sequencing of Three Apophysomyces-Like Fungal Strains Confirms a Novel Fungal Genus in the Mucoromycota with divergent Burkholderia-like Endosymbiotic Bacteria.</title>
        <authorList>
            <person name="Stajich J.E."/>
            <person name="Macias A.M."/>
            <person name="Carter-House D."/>
            <person name="Lovett B."/>
            <person name="Kasson L.R."/>
            <person name="Berry K."/>
            <person name="Grigoriev I."/>
            <person name="Chang Y."/>
            <person name="Spatafora J."/>
            <person name="Kasson M.T."/>
        </authorList>
    </citation>
    <scope>NUCLEOTIDE SEQUENCE</scope>
    <source>
        <strain evidence="3">NRRL A-21654</strain>
    </source>
</reference>
<feature type="coiled-coil region" evidence="1">
    <location>
        <begin position="79"/>
        <end position="106"/>
    </location>
</feature>
<dbReference type="EMBL" id="JABAYA010000013">
    <property type="protein sequence ID" value="KAF7730850.1"/>
    <property type="molecule type" value="Genomic_DNA"/>
</dbReference>
<feature type="compositionally biased region" description="Polar residues" evidence="2">
    <location>
        <begin position="557"/>
        <end position="566"/>
    </location>
</feature>
<organism evidence="3 4">
    <name type="scientific">Apophysomyces ossiformis</name>
    <dbReference type="NCBI Taxonomy" id="679940"/>
    <lineage>
        <taxon>Eukaryota</taxon>
        <taxon>Fungi</taxon>
        <taxon>Fungi incertae sedis</taxon>
        <taxon>Mucoromycota</taxon>
        <taxon>Mucoromycotina</taxon>
        <taxon>Mucoromycetes</taxon>
        <taxon>Mucorales</taxon>
        <taxon>Mucorineae</taxon>
        <taxon>Mucoraceae</taxon>
        <taxon>Apophysomyces</taxon>
    </lineage>
</organism>
<evidence type="ECO:0000313" key="3">
    <source>
        <dbReference type="EMBL" id="KAF7730850.1"/>
    </source>
</evidence>
<evidence type="ECO:0000313" key="4">
    <source>
        <dbReference type="Proteomes" id="UP000605846"/>
    </source>
</evidence>
<accession>A0A8H7ETZ9</accession>
<protein>
    <submittedName>
        <fullName evidence="3">Uncharacterized protein</fullName>
    </submittedName>
</protein>
<evidence type="ECO:0000256" key="1">
    <source>
        <dbReference type="SAM" id="Coils"/>
    </source>
</evidence>
<keyword evidence="4" id="KW-1185">Reference proteome</keyword>
<dbReference type="Proteomes" id="UP000605846">
    <property type="component" value="Unassembled WGS sequence"/>
</dbReference>